<dbReference type="InterPro" id="IPR050219">
    <property type="entry name" value="DnaG_primase"/>
</dbReference>
<organism evidence="1">
    <name type="scientific">marine sediment metagenome</name>
    <dbReference type="NCBI Taxonomy" id="412755"/>
    <lineage>
        <taxon>unclassified sequences</taxon>
        <taxon>metagenomes</taxon>
        <taxon>ecological metagenomes</taxon>
    </lineage>
</organism>
<accession>A0A0F9XB34</accession>
<proteinExistence type="predicted"/>
<dbReference type="EMBL" id="LAZR01000125">
    <property type="protein sequence ID" value="KKN88843.1"/>
    <property type="molecule type" value="Genomic_DNA"/>
</dbReference>
<dbReference type="PANTHER" id="PTHR30313:SF2">
    <property type="entry name" value="DNA PRIMASE"/>
    <property type="match status" value="1"/>
</dbReference>
<dbReference type="GO" id="GO:0008270">
    <property type="term" value="F:zinc ion binding"/>
    <property type="evidence" value="ECO:0007669"/>
    <property type="project" value="InterPro"/>
</dbReference>
<dbReference type="Gene3D" id="3.40.1360.10">
    <property type="match status" value="1"/>
</dbReference>
<dbReference type="InterPro" id="IPR034154">
    <property type="entry name" value="TOPRIM_DnaG/twinkle"/>
</dbReference>
<name>A0A0F9XB34_9ZZZZ</name>
<sequence>MERKPKPELDRDFIVDQLERVCSDTKIHRHDIAIPCPFKAHSNPKPSCMVHLSGHKTGVGVFHCWKCDAKGGWPRLAEALGLEYGENYAPQNPFSAKSRAMKQIRADADEQLEARYRDFMPLGVTPWEHGAFRGLPEEFLVKVGAKRFYDDQTECYRIVFPVKNKNGTTLGSVARRTDKGTFMPWLNAPGPWARRALFPLHILDRPLETVVLVEGSFDSLRLCYLGIPALSILGASNWTPTKLSTLQGMGCKKLIICMDGDKAGRIAEAQIFEETADKIKRKRFRLPINVADPVDPGNMNEELIEALREFGGF</sequence>
<dbReference type="SUPFAM" id="SSF56731">
    <property type="entry name" value="DNA primase core"/>
    <property type="match status" value="1"/>
</dbReference>
<evidence type="ECO:0008006" key="2">
    <source>
        <dbReference type="Google" id="ProtNLM"/>
    </source>
</evidence>
<dbReference type="GO" id="GO:0003677">
    <property type="term" value="F:DNA binding"/>
    <property type="evidence" value="ECO:0007669"/>
    <property type="project" value="InterPro"/>
</dbReference>
<evidence type="ECO:0000313" key="1">
    <source>
        <dbReference type="EMBL" id="KKN88843.1"/>
    </source>
</evidence>
<dbReference type="AlphaFoldDB" id="A0A0F9XB34"/>
<reference evidence="1" key="1">
    <citation type="journal article" date="2015" name="Nature">
        <title>Complex archaea that bridge the gap between prokaryotes and eukaryotes.</title>
        <authorList>
            <person name="Spang A."/>
            <person name="Saw J.H."/>
            <person name="Jorgensen S.L."/>
            <person name="Zaremba-Niedzwiedzka K."/>
            <person name="Martijn J."/>
            <person name="Lind A.E."/>
            <person name="van Eijk R."/>
            <person name="Schleper C."/>
            <person name="Guy L."/>
            <person name="Ettema T.J."/>
        </authorList>
    </citation>
    <scope>NUCLEOTIDE SEQUENCE</scope>
</reference>
<comment type="caution">
    <text evidence="1">The sequence shown here is derived from an EMBL/GenBank/DDBJ whole genome shotgun (WGS) entry which is preliminary data.</text>
</comment>
<dbReference type="CDD" id="cd01029">
    <property type="entry name" value="TOPRIM_primases"/>
    <property type="match status" value="1"/>
</dbReference>
<dbReference type="GO" id="GO:0006269">
    <property type="term" value="P:DNA replication, synthesis of primer"/>
    <property type="evidence" value="ECO:0007669"/>
    <property type="project" value="TreeGrafter"/>
</dbReference>
<dbReference type="Gene3D" id="3.90.580.10">
    <property type="entry name" value="Zinc finger, CHC2-type domain"/>
    <property type="match status" value="1"/>
</dbReference>
<gene>
    <name evidence="1" type="ORF">LCGC14_0244500</name>
</gene>
<dbReference type="PANTHER" id="PTHR30313">
    <property type="entry name" value="DNA PRIMASE"/>
    <property type="match status" value="1"/>
</dbReference>
<dbReference type="GO" id="GO:0005737">
    <property type="term" value="C:cytoplasm"/>
    <property type="evidence" value="ECO:0007669"/>
    <property type="project" value="TreeGrafter"/>
</dbReference>
<protein>
    <recommendedName>
        <fullName evidence="2">Toprim domain-containing protein</fullName>
    </recommendedName>
</protein>
<dbReference type="Pfam" id="PF13155">
    <property type="entry name" value="Toprim_2"/>
    <property type="match status" value="1"/>
</dbReference>
<dbReference type="InterPro" id="IPR036977">
    <property type="entry name" value="DNA_primase_Znf_CHC2"/>
</dbReference>